<evidence type="ECO:0000313" key="2">
    <source>
        <dbReference type="Proteomes" id="UP000790377"/>
    </source>
</evidence>
<reference evidence="1" key="1">
    <citation type="journal article" date="2021" name="New Phytol.">
        <title>Evolutionary innovations through gain and loss of genes in the ectomycorrhizal Boletales.</title>
        <authorList>
            <person name="Wu G."/>
            <person name="Miyauchi S."/>
            <person name="Morin E."/>
            <person name="Kuo A."/>
            <person name="Drula E."/>
            <person name="Varga T."/>
            <person name="Kohler A."/>
            <person name="Feng B."/>
            <person name="Cao Y."/>
            <person name="Lipzen A."/>
            <person name="Daum C."/>
            <person name="Hundley H."/>
            <person name="Pangilinan J."/>
            <person name="Johnson J."/>
            <person name="Barry K."/>
            <person name="LaButti K."/>
            <person name="Ng V."/>
            <person name="Ahrendt S."/>
            <person name="Min B."/>
            <person name="Choi I.G."/>
            <person name="Park H."/>
            <person name="Plett J.M."/>
            <person name="Magnuson J."/>
            <person name="Spatafora J.W."/>
            <person name="Nagy L.G."/>
            <person name="Henrissat B."/>
            <person name="Grigoriev I.V."/>
            <person name="Yang Z.L."/>
            <person name="Xu J."/>
            <person name="Martin F.M."/>
        </authorList>
    </citation>
    <scope>NUCLEOTIDE SEQUENCE</scope>
    <source>
        <strain evidence="1">ATCC 28755</strain>
    </source>
</reference>
<protein>
    <submittedName>
        <fullName evidence="1">tRNA-guanine(15) transglycosylase-like protein</fullName>
    </submittedName>
</protein>
<dbReference type="Proteomes" id="UP000790377">
    <property type="component" value="Unassembled WGS sequence"/>
</dbReference>
<name>A0ACB8A3M8_9AGAM</name>
<accession>A0ACB8A3M8</accession>
<proteinExistence type="predicted"/>
<organism evidence="1 2">
    <name type="scientific">Hygrophoropsis aurantiaca</name>
    <dbReference type="NCBI Taxonomy" id="72124"/>
    <lineage>
        <taxon>Eukaryota</taxon>
        <taxon>Fungi</taxon>
        <taxon>Dikarya</taxon>
        <taxon>Basidiomycota</taxon>
        <taxon>Agaricomycotina</taxon>
        <taxon>Agaricomycetes</taxon>
        <taxon>Agaricomycetidae</taxon>
        <taxon>Boletales</taxon>
        <taxon>Coniophorineae</taxon>
        <taxon>Hygrophoropsidaceae</taxon>
        <taxon>Hygrophoropsis</taxon>
    </lineage>
</organism>
<keyword evidence="2" id="KW-1185">Reference proteome</keyword>
<gene>
    <name evidence="1" type="ORF">BJ138DRAFT_460028</name>
</gene>
<evidence type="ECO:0000313" key="1">
    <source>
        <dbReference type="EMBL" id="KAH7907639.1"/>
    </source>
</evidence>
<comment type="caution">
    <text evidence="1">The sequence shown here is derived from an EMBL/GenBank/DDBJ whole genome shotgun (WGS) entry which is preliminary data.</text>
</comment>
<dbReference type="EMBL" id="MU267886">
    <property type="protein sequence ID" value="KAH7907639.1"/>
    <property type="molecule type" value="Genomic_DNA"/>
</dbReference>
<sequence>MLSPESNKHSESNLDMRIPTLSFALAYSATRAAASTSTLSLPSSSKFGPRVGNFVLSRRYPYPNADVDAGSDGNAVLDTTLPSHSDSEHLIDLDTPNFLSNTSRGVVPHFSRDHCNSTRALRWVHIPFESFLNHVPPIPTLQPGSQPLHTFLGFRPDRHILSLALRDPFDTREMPPNGNAHVSANCSRGVRKVTLADWHKYTVSTRPDIVFALSDTPHTALPHSQKRITKSIERSTSWLSEFLRPQPHGKDESTPSPSARPLNVFVQMAGGSSAPAREVFARGLVERLDGREADALKPFQCLDDGVAGYAFDLAPLRASSSKATGADIDADTSVRESSPLPINAPSPPAISSLLRSSLTCLPSAKPRLVTGASSPHQVLELIRDVGMDVFDSCWAVDAASAGIALDFIFPVPASGQGVDDVNNLSGAEERVNDGMSAGDGRIRENGKRDLGHNLYDVRYTRDFGRLARCFAAASEIDINIDKATATHSPSSSSPPPICPCIACSPPPSLSHILHSTLDTQSYVPGAEGILGRPQGGNDSDSGLHSQRCIQAPFSRAYLHHLLHTHEMSAHALLVAHNLSVLDAFFAGIRRTVVREQSFLDVQESASAIVQGTGTRSDIGCRFEEEVVRFGQAYDGSMMLFEEAKGAWSDVDKARGKGRLAREKEKETPEEA</sequence>